<dbReference type="EMBL" id="CM047945">
    <property type="protein sequence ID" value="KAI9898126.1"/>
    <property type="molecule type" value="Genomic_DNA"/>
</dbReference>
<proteinExistence type="predicted"/>
<gene>
    <name evidence="1" type="ORF">N3K66_006486</name>
</gene>
<keyword evidence="2" id="KW-1185">Reference proteome</keyword>
<comment type="caution">
    <text evidence="1">The sequence shown here is derived from an EMBL/GenBank/DDBJ whole genome shotgun (WGS) entry which is preliminary data.</text>
</comment>
<organism evidence="1 2">
    <name type="scientific">Trichothecium roseum</name>
    <dbReference type="NCBI Taxonomy" id="47278"/>
    <lineage>
        <taxon>Eukaryota</taxon>
        <taxon>Fungi</taxon>
        <taxon>Dikarya</taxon>
        <taxon>Ascomycota</taxon>
        <taxon>Pezizomycotina</taxon>
        <taxon>Sordariomycetes</taxon>
        <taxon>Hypocreomycetidae</taxon>
        <taxon>Hypocreales</taxon>
        <taxon>Hypocreales incertae sedis</taxon>
        <taxon>Trichothecium</taxon>
    </lineage>
</organism>
<name>A0ACC0UWP7_9HYPO</name>
<accession>A0ACC0UWP7</accession>
<evidence type="ECO:0000313" key="2">
    <source>
        <dbReference type="Proteomes" id="UP001163324"/>
    </source>
</evidence>
<reference evidence="1" key="1">
    <citation type="submission" date="2022-10" db="EMBL/GenBank/DDBJ databases">
        <title>Complete Genome of Trichothecium roseum strain YXFP-22015, a Plant Pathogen Isolated from Citrus.</title>
        <authorList>
            <person name="Wang Y."/>
            <person name="Zhu L."/>
        </authorList>
    </citation>
    <scope>NUCLEOTIDE SEQUENCE</scope>
    <source>
        <strain evidence="1">YXFP-22015</strain>
    </source>
</reference>
<sequence>MRDLKLTKEFPVRPAHGTRGKAVSLWANYIQLQSPKDVSLFRYDIAVTPEARGKKLTQVIRLVLETELFVGLSQNVVTDFRSTLISRIKLPIEGTATIEVVYRNEGEDEPTKRAVKYSVRLMYTNSLSTDSLMEYLGSTDPSSQCLDKLPMIQAFNIMINHFAKQSERLVTIGSSKMFAIGPKSTNAERCDLGQGLEAVRGFYASVRPATGRLLVNINVTHGTFVKEGALDELMNMFLRGDYGMNNLRKLSSLLDKVRLRVIHLPERKNKNGDIIPHIKTSIGFARPNQGGRLERRPEVSGFGAGASNVRFLVQGRDSTSEKGVDDSKPAAKGNDKGKGKASIPEGAMITVTDFFDQAYSRRLKYPDLPVINVGSDDYPVYLPPEVCSVVPGQSVRKPLAPEQTQTMIDFAVRPPRETARSIEKQGLDATGLSLGGNSLLASFGVPPLPGLVTVSGRLLDPPRIIYHKSPFRVENGGWNLYDLKFNVPKPLGSKWACLLISREGMQGAPNLETFGPIIQRNFVESLKALGMKPDAPASIQKVVISQAPYDPLDSAIKALAGENLSLILFVLHDENADVYKRIKYLGDIKYGIHTICTLGKNLRKTNLQYMANVALKFNLKLGGINHVVDSSRLNIVDQGKTMIVGIDVTHPSPGSSEGTPSIAGMVASIDKSLQQWPGVLRVQYAAREEMVLKLNEMLQTRLTLWRIKNRQYPENILVYRDGVSEGQYSLVLEKELPLLRQACKTMYPAMDQKKGLPRITIIIVGKRHHTRFFSSIKRDKMEANATLPGTIVDRGITEVRNWDFYLQSHKALKGTARPAHYYVVMDEIFRPFRNQIVKPPLRNVADAVEDLTQSLSYTFGRATKAISICAPAYCADILCERARCYIQVLSNSPDSLTADSSASGSGQTRRDVTDADLTIHQLLKNSMFYI</sequence>
<evidence type="ECO:0000313" key="1">
    <source>
        <dbReference type="EMBL" id="KAI9898126.1"/>
    </source>
</evidence>
<dbReference type="Proteomes" id="UP001163324">
    <property type="component" value="Chromosome 6"/>
</dbReference>
<protein>
    <submittedName>
        <fullName evidence="1">Uncharacterized protein</fullName>
    </submittedName>
</protein>